<evidence type="ECO:0000256" key="3">
    <source>
        <dbReference type="ARBA" id="ARBA00022475"/>
    </source>
</evidence>
<comment type="subcellular location">
    <subcellularLocation>
        <location evidence="1">Cell membrane</location>
        <topology evidence="1">Multi-pass membrane protein</topology>
    </subcellularLocation>
</comment>
<dbReference type="PANTHER" id="PTHR45620">
    <property type="entry name" value="PDF RECEPTOR-LIKE PROTEIN-RELATED"/>
    <property type="match status" value="1"/>
</dbReference>
<feature type="transmembrane region" description="Helical" evidence="11">
    <location>
        <begin position="384"/>
        <end position="407"/>
    </location>
</feature>
<dbReference type="PANTHER" id="PTHR45620:SF42">
    <property type="entry name" value="G-PROTEIN COUPLED RECEPTOR SEB-2"/>
    <property type="match status" value="1"/>
</dbReference>
<evidence type="ECO:0000256" key="11">
    <source>
        <dbReference type="SAM" id="Phobius"/>
    </source>
</evidence>
<feature type="domain" description="G-protein coupled receptors family 2 profile 1" evidence="13">
    <location>
        <begin position="176"/>
        <end position="260"/>
    </location>
</feature>
<gene>
    <name evidence="15" type="ORF">JYU34_006936</name>
</gene>
<accession>A0ABQ7QTA0</accession>
<evidence type="ECO:0000256" key="4">
    <source>
        <dbReference type="ARBA" id="ARBA00022692"/>
    </source>
</evidence>
<dbReference type="PROSITE" id="PS50261">
    <property type="entry name" value="G_PROTEIN_RECEP_F2_4"/>
    <property type="match status" value="1"/>
</dbReference>
<dbReference type="PROSITE" id="PS00649">
    <property type="entry name" value="G_PROTEIN_RECEP_F2_1"/>
    <property type="match status" value="1"/>
</dbReference>
<dbReference type="InterPro" id="IPR017983">
    <property type="entry name" value="GPCR_2_secretin-like_CS"/>
</dbReference>
<keyword evidence="7 11" id="KW-0472">Membrane</keyword>
<dbReference type="InterPro" id="IPR000832">
    <property type="entry name" value="GPCR_2_secretin-like"/>
</dbReference>
<keyword evidence="16" id="KW-1185">Reference proteome</keyword>
<keyword evidence="10" id="KW-0807">Transducer</keyword>
<reference evidence="15 16" key="1">
    <citation type="submission" date="2021-06" db="EMBL/GenBank/DDBJ databases">
        <title>A haploid diamondback moth (Plutella xylostella L.) genome assembly resolves 31 chromosomes and identifies a diamide resistance mutation.</title>
        <authorList>
            <person name="Ward C.M."/>
            <person name="Perry K.D."/>
            <person name="Baker G."/>
            <person name="Powis K."/>
            <person name="Heckel D.G."/>
            <person name="Baxter S.W."/>
        </authorList>
    </citation>
    <scope>NUCLEOTIDE SEQUENCE [LARGE SCALE GENOMIC DNA]</scope>
    <source>
        <strain evidence="15 16">LV</strain>
        <tissue evidence="15">Single pupa</tissue>
    </source>
</reference>
<evidence type="ECO:0000259" key="14">
    <source>
        <dbReference type="PROSITE" id="PS50261"/>
    </source>
</evidence>
<dbReference type="InterPro" id="IPR017981">
    <property type="entry name" value="GPCR_2-like_7TM"/>
</dbReference>
<keyword evidence="5 11" id="KW-1133">Transmembrane helix</keyword>
<feature type="transmembrane region" description="Helical" evidence="11">
    <location>
        <begin position="266"/>
        <end position="290"/>
    </location>
</feature>
<dbReference type="InterPro" id="IPR001879">
    <property type="entry name" value="GPCR_2_extracellular_dom"/>
</dbReference>
<comment type="caution">
    <text evidence="15">The sequence shown here is derived from an EMBL/GenBank/DDBJ whole genome shotgun (WGS) entry which is preliminary data.</text>
</comment>
<keyword evidence="3" id="KW-1003">Cell membrane</keyword>
<feature type="transmembrane region" description="Helical" evidence="11">
    <location>
        <begin position="427"/>
        <end position="445"/>
    </location>
</feature>
<dbReference type="SMART" id="SM00008">
    <property type="entry name" value="HormR"/>
    <property type="match status" value="1"/>
</dbReference>
<name>A0ABQ7QTA0_PLUXY</name>
<evidence type="ECO:0000313" key="16">
    <source>
        <dbReference type="Proteomes" id="UP000823941"/>
    </source>
</evidence>
<evidence type="ECO:0000256" key="9">
    <source>
        <dbReference type="ARBA" id="ARBA00023180"/>
    </source>
</evidence>
<dbReference type="PROSITE" id="PS00650">
    <property type="entry name" value="G_PROTEIN_RECEP_F2_2"/>
    <property type="match status" value="1"/>
</dbReference>
<evidence type="ECO:0008006" key="17">
    <source>
        <dbReference type="Google" id="ProtNLM"/>
    </source>
</evidence>
<evidence type="ECO:0000259" key="13">
    <source>
        <dbReference type="PROSITE" id="PS50227"/>
    </source>
</evidence>
<evidence type="ECO:0000256" key="7">
    <source>
        <dbReference type="ARBA" id="ARBA00023136"/>
    </source>
</evidence>
<dbReference type="InterPro" id="IPR050332">
    <property type="entry name" value="GPCR_2"/>
</dbReference>
<organism evidence="15 16">
    <name type="scientific">Plutella xylostella</name>
    <name type="common">Diamondback moth</name>
    <name type="synonym">Plutella maculipennis</name>
    <dbReference type="NCBI Taxonomy" id="51655"/>
    <lineage>
        <taxon>Eukaryota</taxon>
        <taxon>Metazoa</taxon>
        <taxon>Ecdysozoa</taxon>
        <taxon>Arthropoda</taxon>
        <taxon>Hexapoda</taxon>
        <taxon>Insecta</taxon>
        <taxon>Pterygota</taxon>
        <taxon>Neoptera</taxon>
        <taxon>Endopterygota</taxon>
        <taxon>Lepidoptera</taxon>
        <taxon>Glossata</taxon>
        <taxon>Ditrysia</taxon>
        <taxon>Yponomeutoidea</taxon>
        <taxon>Plutellidae</taxon>
        <taxon>Plutella</taxon>
    </lineage>
</organism>
<protein>
    <recommendedName>
        <fullName evidence="17">Calcitonin receptor</fullName>
    </recommendedName>
</protein>
<feature type="domain" description="G-protein coupled receptors family 2 profile 2" evidence="14">
    <location>
        <begin position="265"/>
        <end position="519"/>
    </location>
</feature>
<keyword evidence="4 11" id="KW-0812">Transmembrane</keyword>
<dbReference type="InterPro" id="IPR036445">
    <property type="entry name" value="GPCR_2_extracell_dom_sf"/>
</dbReference>
<keyword evidence="9" id="KW-0325">Glycoprotein</keyword>
<dbReference type="Proteomes" id="UP000823941">
    <property type="component" value="Chromosome 9"/>
</dbReference>
<evidence type="ECO:0000256" key="10">
    <source>
        <dbReference type="ARBA" id="ARBA00023224"/>
    </source>
</evidence>
<sequence length="725" mass="80751">MPSVRVVVWGLVCCCVSSQFGLFVSGYEDELATARDNTAVWRQRRRGGGRAPACQRQPSYVCEEPPNVIPASSGKYCDFRNDLHPEQVYRWVAGRGCLRFTPDQLFVGGRIPFDLRIGCFYGEHFAPCLELEKEDGKCGCYPYDPRLEQVTQAVRAALLPSARGRWEQCVYEAEACCDQYMNKDMLPAFVLGRESGTCRGTWDGWSCWAKAEAGSVVAQVCPDFAYSNSGPSCDHYSSKQCNSNGTWSEQTDYSTCSVAPRLLRRYRFHIAILSTSIAACVPAVLVFVVYRRLRVTRVALHRNLLIAIIVRNVAVIVSRTEIYIDELSSSTTSSVLSANGVGCRILAALERASVNAVFVCMLIEGVYLHRLIVAVFKKKISERLLYGVGAVITIVPVIIWAALMAVYNDHSCWVVYSVANIQWVLDAPRIAILLVNTLLFLDILRALLTAKIRNAESTNQLNTTKATLFLMPLFGTQFLLTAFRPQTASCVLEQAYYYCTYSLESLQGAVVALLYCYANKEVHNLVKATYKKTEESVVSIVNRDGNYRRATKAAFSSSAHSSDKELYPRDNPALHTAEIISINPSERFAEILEPVYETVVPCVNEGYDSLDRMEVELDARKVKSYDSSSGSFEVQDWVGDVSARSSSCDGSLDYNGLDDKCGHGDAEVDRFSDVSERNPRVSTDSMMFDEIMQIVEFGESSGVLLDPSLLSPNRKTEDKIVFLDN</sequence>
<evidence type="ECO:0000256" key="2">
    <source>
        <dbReference type="ARBA" id="ARBA00005314"/>
    </source>
</evidence>
<comment type="similarity">
    <text evidence="2">Belongs to the G-protein coupled receptor 2 family.</text>
</comment>
<feature type="signal peptide" evidence="12">
    <location>
        <begin position="1"/>
        <end position="18"/>
    </location>
</feature>
<dbReference type="PROSITE" id="PS50227">
    <property type="entry name" value="G_PROTEIN_RECEP_F2_3"/>
    <property type="match status" value="1"/>
</dbReference>
<keyword evidence="12" id="KW-0732">Signal</keyword>
<dbReference type="EMBL" id="JAHIBW010000009">
    <property type="protein sequence ID" value="KAG7308257.1"/>
    <property type="molecule type" value="Genomic_DNA"/>
</dbReference>
<dbReference type="Gene3D" id="1.20.1070.10">
    <property type="entry name" value="Rhodopsin 7-helix transmembrane proteins"/>
    <property type="match status" value="1"/>
</dbReference>
<dbReference type="PRINTS" id="PR00249">
    <property type="entry name" value="GPCRSECRETIN"/>
</dbReference>
<evidence type="ECO:0000313" key="15">
    <source>
        <dbReference type="EMBL" id="KAG7308257.1"/>
    </source>
</evidence>
<evidence type="ECO:0000256" key="12">
    <source>
        <dbReference type="SAM" id="SignalP"/>
    </source>
</evidence>
<feature type="transmembrane region" description="Helical" evidence="11">
    <location>
        <begin position="466"/>
        <end position="483"/>
    </location>
</feature>
<evidence type="ECO:0000256" key="8">
    <source>
        <dbReference type="ARBA" id="ARBA00023170"/>
    </source>
</evidence>
<keyword evidence="6" id="KW-0297">G-protein coupled receptor</keyword>
<proteinExistence type="inferred from homology"/>
<evidence type="ECO:0000256" key="1">
    <source>
        <dbReference type="ARBA" id="ARBA00004651"/>
    </source>
</evidence>
<keyword evidence="8" id="KW-0675">Receptor</keyword>
<feature type="chain" id="PRO_5047480608" description="Calcitonin receptor" evidence="12">
    <location>
        <begin position="19"/>
        <end position="725"/>
    </location>
</feature>
<dbReference type="Gene3D" id="4.10.1240.10">
    <property type="entry name" value="GPCR, family 2, extracellular hormone receptor domain"/>
    <property type="match status" value="1"/>
</dbReference>
<dbReference type="Pfam" id="PF02793">
    <property type="entry name" value="HRM"/>
    <property type="match status" value="1"/>
</dbReference>
<dbReference type="SUPFAM" id="SSF111418">
    <property type="entry name" value="Hormone receptor domain"/>
    <property type="match status" value="1"/>
</dbReference>
<evidence type="ECO:0000256" key="5">
    <source>
        <dbReference type="ARBA" id="ARBA00022989"/>
    </source>
</evidence>
<evidence type="ECO:0000256" key="6">
    <source>
        <dbReference type="ARBA" id="ARBA00023040"/>
    </source>
</evidence>
<dbReference type="Pfam" id="PF00002">
    <property type="entry name" value="7tm_2"/>
    <property type="match status" value="1"/>
</dbReference>